<protein>
    <submittedName>
        <fullName evidence="1">Uncharacterized protein</fullName>
    </submittedName>
</protein>
<dbReference type="EMBL" id="AP018131">
    <property type="protein sequence ID" value="BBA47325.1"/>
    <property type="molecule type" value="Genomic_DNA"/>
</dbReference>
<gene>
    <name evidence="1" type="ORF">BBJK_00418</name>
</gene>
<evidence type="ECO:0000313" key="1">
    <source>
        <dbReference type="EMBL" id="BBA47325.1"/>
    </source>
</evidence>
<dbReference type="AlphaFoldDB" id="A0A286TBR2"/>
<reference evidence="1 2" key="1">
    <citation type="journal article" date="2017" name="Biosci. Biotechnol. Biochem.">
        <title>Identification and characterization of a sulfoglycosidase from Bifidobacterium bifidum implicated in mucin glycan utilization.</title>
        <authorList>
            <person name="Katoh T."/>
            <person name="Maeshibu T."/>
            <person name="Kikkawa K."/>
            <person name="Gotoh A."/>
            <person name="Tomabechi Y."/>
            <person name="Nakamura M."/>
            <person name="Liao W.-H."/>
            <person name="Yamaguchi M."/>
            <person name="Ashida H."/>
            <person name="Yamamoto K."/>
            <person name="Katayama T."/>
        </authorList>
    </citation>
    <scope>NUCLEOTIDE SEQUENCE [LARGE SCALE GENOMIC DNA]</scope>
    <source>
        <strain evidence="1 2">JCM 7004</strain>
    </source>
</reference>
<accession>A0A286TBR2</accession>
<name>A0A286TBR2_BIFBI</name>
<proteinExistence type="predicted"/>
<evidence type="ECO:0000313" key="2">
    <source>
        <dbReference type="Proteomes" id="UP000262177"/>
    </source>
</evidence>
<organism evidence="1 2">
    <name type="scientific">Bifidobacterium bifidum LMG 13195</name>
    <dbReference type="NCBI Taxonomy" id="1207542"/>
    <lineage>
        <taxon>Bacteria</taxon>
        <taxon>Bacillati</taxon>
        <taxon>Actinomycetota</taxon>
        <taxon>Actinomycetes</taxon>
        <taxon>Bifidobacteriales</taxon>
        <taxon>Bifidobacteriaceae</taxon>
        <taxon>Bifidobacterium</taxon>
    </lineage>
</organism>
<sequence length="265" mass="28070">MIIIIKKKGDHESSDIAITGNADTAVVLLTGADRLSLDSVAFSLADSYASVCAISYDVRPNDEADAGLSIVRRVSRPVGQGVGVGDAEIFDLSDCCLSCSVKHDAGGTLASLRGQARVFLVSLPVGLEATPVAQYLEDMMRLDSWGDGMGVAAVVNAVGLDEFEERFFDDDRLCVYGTGDEDGVFDERSTGAVVSRLIREATHVLELPVVGRGCLSRHVDADGECACRDIIRAVARRDAVVVEDAHEADLCDIAGLYEVESSVGA</sequence>
<dbReference type="Proteomes" id="UP000262177">
    <property type="component" value="Chromosome"/>
</dbReference>